<accession>A0ABW4LR69</accession>
<name>A0ABW4LR69_9BACI</name>
<protein>
    <recommendedName>
        <fullName evidence="3">GNAT family N-acetyltransferase</fullName>
    </recommendedName>
</protein>
<dbReference type="RefSeq" id="WP_377928461.1">
    <property type="nucleotide sequence ID" value="NZ_JBHUEM010000020.1"/>
</dbReference>
<dbReference type="Proteomes" id="UP001597214">
    <property type="component" value="Unassembled WGS sequence"/>
</dbReference>
<keyword evidence="2" id="KW-1185">Reference proteome</keyword>
<comment type="caution">
    <text evidence="1">The sequence shown here is derived from an EMBL/GenBank/DDBJ whole genome shotgun (WGS) entry which is preliminary data.</text>
</comment>
<evidence type="ECO:0008006" key="3">
    <source>
        <dbReference type="Google" id="ProtNLM"/>
    </source>
</evidence>
<evidence type="ECO:0000313" key="2">
    <source>
        <dbReference type="Proteomes" id="UP001597214"/>
    </source>
</evidence>
<gene>
    <name evidence="1" type="ORF">ACFSCX_11915</name>
</gene>
<dbReference type="EMBL" id="JBHUEM010000020">
    <property type="protein sequence ID" value="MFD1737259.1"/>
    <property type="molecule type" value="Genomic_DNA"/>
</dbReference>
<sequence length="69" mass="8267">MEKAINKVYDFRIDQFFILQKYKGKGLGKKAALMTFDLYSGKWQFNQIENNYPAQAFWRSTIKEYTKNT</sequence>
<evidence type="ECO:0000313" key="1">
    <source>
        <dbReference type="EMBL" id="MFD1737259.1"/>
    </source>
</evidence>
<organism evidence="1 2">
    <name type="scientific">Bacillus salitolerans</name>
    <dbReference type="NCBI Taxonomy" id="1437434"/>
    <lineage>
        <taxon>Bacteria</taxon>
        <taxon>Bacillati</taxon>
        <taxon>Bacillota</taxon>
        <taxon>Bacilli</taxon>
        <taxon>Bacillales</taxon>
        <taxon>Bacillaceae</taxon>
        <taxon>Bacillus</taxon>
    </lineage>
</organism>
<proteinExistence type="predicted"/>
<reference evidence="2" key="1">
    <citation type="journal article" date="2019" name="Int. J. Syst. Evol. Microbiol.">
        <title>The Global Catalogue of Microorganisms (GCM) 10K type strain sequencing project: providing services to taxonomists for standard genome sequencing and annotation.</title>
        <authorList>
            <consortium name="The Broad Institute Genomics Platform"/>
            <consortium name="The Broad Institute Genome Sequencing Center for Infectious Disease"/>
            <person name="Wu L."/>
            <person name="Ma J."/>
        </authorList>
    </citation>
    <scope>NUCLEOTIDE SEQUENCE [LARGE SCALE GENOMIC DNA]</scope>
    <source>
        <strain evidence="2">CCUG 49339</strain>
    </source>
</reference>